<evidence type="ECO:0000313" key="7">
    <source>
        <dbReference type="EMBL" id="CZT19693.1"/>
    </source>
</evidence>
<dbReference type="OrthoDB" id="4521223at2759"/>
<evidence type="ECO:0000256" key="4">
    <source>
        <dbReference type="ARBA" id="ARBA00023136"/>
    </source>
</evidence>
<dbReference type="InterPro" id="IPR007568">
    <property type="entry name" value="RTA1"/>
</dbReference>
<evidence type="ECO:0000256" key="5">
    <source>
        <dbReference type="SAM" id="MobiDB-lite"/>
    </source>
</evidence>
<dbReference type="PANTHER" id="PTHR31465">
    <property type="entry name" value="PROTEIN RTA1-RELATED"/>
    <property type="match status" value="1"/>
</dbReference>
<feature type="region of interest" description="Disordered" evidence="5">
    <location>
        <begin position="306"/>
        <end position="331"/>
    </location>
</feature>
<dbReference type="PANTHER" id="PTHR31465:SF8">
    <property type="entry name" value="DOMAIN PROTEIN, PUTATIVE (AFU_ORTHOLOGUE AFUA_6G14140)-RELATED"/>
    <property type="match status" value="1"/>
</dbReference>
<feature type="transmembrane region" description="Helical" evidence="6">
    <location>
        <begin position="139"/>
        <end position="161"/>
    </location>
</feature>
<dbReference type="GO" id="GO:0000324">
    <property type="term" value="C:fungal-type vacuole"/>
    <property type="evidence" value="ECO:0007669"/>
    <property type="project" value="TreeGrafter"/>
</dbReference>
<evidence type="ECO:0000256" key="2">
    <source>
        <dbReference type="ARBA" id="ARBA00022692"/>
    </source>
</evidence>
<feature type="transmembrane region" description="Helical" evidence="6">
    <location>
        <begin position="38"/>
        <end position="58"/>
    </location>
</feature>
<accession>A0A2D3VG96</accession>
<dbReference type="Proteomes" id="UP000225277">
    <property type="component" value="Unassembled WGS sequence"/>
</dbReference>
<dbReference type="Pfam" id="PF04479">
    <property type="entry name" value="RTA1"/>
    <property type="match status" value="1"/>
</dbReference>
<sequence length="331" mass="36240">MSNNASGEVFYPSYETCNDGITPQCPVSATIYGYRPNLGPTILFAVIFSICVVLQVVFGIRMKGYAFLAWMFFGVALECTGWWARVALWQDVWNYAAMIASLAGLIIGPSFINGAISVTFKHIILYTGEQHSKWLRAKWFPVVFIGTDFVAIFIQAAGAGLSAGATGGAETDQALLDVSSAILIAGVAFQLANMILCGAYLGYVAWNYRKAKQSHSSAGIPSPYDEAKKLDSRTRFRFHVFIAGLCTAYFTIVIRCAYRVPEMVDGWGGALMQDEPTFFGLEGTMLAIACIALTVAHPSFFFTPMQRKKPRQAREAQSSDGEAEKASRELQ</sequence>
<protein>
    <submittedName>
        <fullName evidence="7">Related to phospholipid-translocating ATPase</fullName>
    </submittedName>
</protein>
<gene>
    <name evidence="7" type="ORF">RCC_05545</name>
</gene>
<dbReference type="STRING" id="112498.A0A2D3VG96"/>
<keyword evidence="8" id="KW-1185">Reference proteome</keyword>
<dbReference type="RefSeq" id="XP_023626583.1">
    <property type="nucleotide sequence ID" value="XM_023770815.1"/>
</dbReference>
<evidence type="ECO:0000256" key="3">
    <source>
        <dbReference type="ARBA" id="ARBA00022989"/>
    </source>
</evidence>
<feature type="transmembrane region" description="Helical" evidence="6">
    <location>
        <begin position="65"/>
        <end position="83"/>
    </location>
</feature>
<keyword evidence="4 6" id="KW-0472">Membrane</keyword>
<dbReference type="AlphaFoldDB" id="A0A2D3VG96"/>
<keyword evidence="2 6" id="KW-0812">Transmembrane</keyword>
<dbReference type="GeneID" id="35600702"/>
<feature type="compositionally biased region" description="Basic and acidic residues" evidence="5">
    <location>
        <begin position="322"/>
        <end position="331"/>
    </location>
</feature>
<feature type="transmembrane region" description="Helical" evidence="6">
    <location>
        <begin position="278"/>
        <end position="302"/>
    </location>
</feature>
<feature type="transmembrane region" description="Helical" evidence="6">
    <location>
        <begin position="238"/>
        <end position="258"/>
    </location>
</feature>
<organism evidence="7 8">
    <name type="scientific">Ramularia collo-cygni</name>
    <dbReference type="NCBI Taxonomy" id="112498"/>
    <lineage>
        <taxon>Eukaryota</taxon>
        <taxon>Fungi</taxon>
        <taxon>Dikarya</taxon>
        <taxon>Ascomycota</taxon>
        <taxon>Pezizomycotina</taxon>
        <taxon>Dothideomycetes</taxon>
        <taxon>Dothideomycetidae</taxon>
        <taxon>Mycosphaerellales</taxon>
        <taxon>Mycosphaerellaceae</taxon>
        <taxon>Ramularia</taxon>
    </lineage>
</organism>
<keyword evidence="3 6" id="KW-1133">Transmembrane helix</keyword>
<dbReference type="EMBL" id="FJUY01000008">
    <property type="protein sequence ID" value="CZT19693.1"/>
    <property type="molecule type" value="Genomic_DNA"/>
</dbReference>
<feature type="transmembrane region" description="Helical" evidence="6">
    <location>
        <begin position="95"/>
        <end position="118"/>
    </location>
</feature>
<evidence type="ECO:0000313" key="8">
    <source>
        <dbReference type="Proteomes" id="UP000225277"/>
    </source>
</evidence>
<comment type="subcellular location">
    <subcellularLocation>
        <location evidence="1">Membrane</location>
        <topology evidence="1">Multi-pass membrane protein</topology>
    </subcellularLocation>
</comment>
<feature type="transmembrane region" description="Helical" evidence="6">
    <location>
        <begin position="181"/>
        <end position="206"/>
    </location>
</feature>
<reference evidence="7 8" key="1">
    <citation type="submission" date="2016-03" db="EMBL/GenBank/DDBJ databases">
        <authorList>
            <person name="Ploux O."/>
        </authorList>
    </citation>
    <scope>NUCLEOTIDE SEQUENCE [LARGE SCALE GENOMIC DNA]</scope>
    <source>
        <strain evidence="7 8">URUG2</strain>
    </source>
</reference>
<evidence type="ECO:0000256" key="1">
    <source>
        <dbReference type="ARBA" id="ARBA00004141"/>
    </source>
</evidence>
<evidence type="ECO:0000256" key="6">
    <source>
        <dbReference type="SAM" id="Phobius"/>
    </source>
</evidence>
<proteinExistence type="predicted"/>
<name>A0A2D3VG96_9PEZI</name>
<dbReference type="GO" id="GO:0005886">
    <property type="term" value="C:plasma membrane"/>
    <property type="evidence" value="ECO:0007669"/>
    <property type="project" value="TreeGrafter"/>
</dbReference>